<reference evidence="5" key="1">
    <citation type="journal article" date="2019" name="Int. J. Syst. Evol. Microbiol.">
        <title>The Global Catalogue of Microorganisms (GCM) 10K type strain sequencing project: providing services to taxonomists for standard genome sequencing and annotation.</title>
        <authorList>
            <consortium name="The Broad Institute Genomics Platform"/>
            <consortium name="The Broad Institute Genome Sequencing Center for Infectious Disease"/>
            <person name="Wu L."/>
            <person name="Ma J."/>
        </authorList>
    </citation>
    <scope>NUCLEOTIDE SEQUENCE [LARGE SCALE GENOMIC DNA]</scope>
    <source>
        <strain evidence="5">KCTC 22671</strain>
    </source>
</reference>
<keyword evidence="1" id="KW-0963">Cytoplasm</keyword>
<evidence type="ECO:0000256" key="3">
    <source>
        <dbReference type="NCBIfam" id="TIGR00126"/>
    </source>
</evidence>
<dbReference type="GO" id="GO:0004139">
    <property type="term" value="F:deoxyribose-phosphate aldolase activity"/>
    <property type="evidence" value="ECO:0007669"/>
    <property type="project" value="UniProtKB-EC"/>
</dbReference>
<gene>
    <name evidence="4" type="primary">deoC</name>
    <name evidence="4" type="ORF">ACFS5J_11070</name>
</gene>
<dbReference type="NCBIfam" id="TIGR00126">
    <property type="entry name" value="deoC"/>
    <property type="match status" value="1"/>
</dbReference>
<dbReference type="SMART" id="SM01133">
    <property type="entry name" value="DeoC"/>
    <property type="match status" value="1"/>
</dbReference>
<evidence type="ECO:0000313" key="4">
    <source>
        <dbReference type="EMBL" id="MFD2892551.1"/>
    </source>
</evidence>
<keyword evidence="5" id="KW-1185">Reference proteome</keyword>
<sequence length="247" mass="27187">MNVRCYLDSTYLKTALQAGISDMDNINIVEYCVREAIEEQFKLVMIRPEFVAIAKEIIMQSNSRVLVGTVIDFPSGDHSLNFKLQEAQSAIAAGADELDFVIDYKSFLKGDLNIVKQQVLECSRLVLQNNRTIKWIIEVAALNATQIIQITTLIKNVIIANFKEDVYDSVFVKSSTGFFTKNDGSIGVATIDDIKLILENAFPLPVKAAGGVRSYEDVVTLLVLGVKRIGTSVAKAIADAAPTNTDY</sequence>
<dbReference type="RefSeq" id="WP_379812227.1">
    <property type="nucleotide sequence ID" value="NZ_JBHUPC010000013.1"/>
</dbReference>
<protein>
    <recommendedName>
        <fullName evidence="3">Deoxyribose-phosphate aldolase</fullName>
        <ecNumber evidence="3">4.1.2.4</ecNumber>
    </recommendedName>
</protein>
<dbReference type="InterPro" id="IPR002915">
    <property type="entry name" value="DeoC/FbaB/LacD_aldolase"/>
</dbReference>
<accession>A0ABW5YN83</accession>
<dbReference type="InterPro" id="IPR011343">
    <property type="entry name" value="DeoC"/>
</dbReference>
<dbReference type="PIRSF" id="PIRSF001357">
    <property type="entry name" value="DeoC"/>
    <property type="match status" value="1"/>
</dbReference>
<keyword evidence="2" id="KW-0704">Schiff base</keyword>
<evidence type="ECO:0000313" key="5">
    <source>
        <dbReference type="Proteomes" id="UP001597534"/>
    </source>
</evidence>
<dbReference type="Pfam" id="PF01791">
    <property type="entry name" value="DeoC"/>
    <property type="match status" value="1"/>
</dbReference>
<proteinExistence type="predicted"/>
<evidence type="ECO:0000256" key="1">
    <source>
        <dbReference type="ARBA" id="ARBA00022490"/>
    </source>
</evidence>
<dbReference type="EC" id="4.1.2.4" evidence="3"/>
<dbReference type="EMBL" id="JBHUPC010000013">
    <property type="protein sequence ID" value="MFD2892551.1"/>
    <property type="molecule type" value="Genomic_DNA"/>
</dbReference>
<dbReference type="PANTHER" id="PTHR10889:SF1">
    <property type="entry name" value="DEOXYRIBOSE-PHOSPHATE ALDOLASE"/>
    <property type="match status" value="1"/>
</dbReference>
<name>A0ABW5YN83_9FLAO</name>
<dbReference type="Gene3D" id="3.20.20.70">
    <property type="entry name" value="Aldolase class I"/>
    <property type="match status" value="1"/>
</dbReference>
<dbReference type="Proteomes" id="UP001597534">
    <property type="component" value="Unassembled WGS sequence"/>
</dbReference>
<comment type="caution">
    <text evidence="4">The sequence shown here is derived from an EMBL/GenBank/DDBJ whole genome shotgun (WGS) entry which is preliminary data.</text>
</comment>
<dbReference type="InterPro" id="IPR013785">
    <property type="entry name" value="Aldolase_TIM"/>
</dbReference>
<keyword evidence="4" id="KW-0456">Lyase</keyword>
<organism evidence="4 5">
    <name type="scientific">Flavobacterium chuncheonense</name>
    <dbReference type="NCBI Taxonomy" id="2026653"/>
    <lineage>
        <taxon>Bacteria</taxon>
        <taxon>Pseudomonadati</taxon>
        <taxon>Bacteroidota</taxon>
        <taxon>Flavobacteriia</taxon>
        <taxon>Flavobacteriales</taxon>
        <taxon>Flavobacteriaceae</taxon>
        <taxon>Flavobacterium</taxon>
    </lineage>
</organism>
<dbReference type="PANTHER" id="PTHR10889">
    <property type="entry name" value="DEOXYRIBOSE-PHOSPHATE ALDOLASE"/>
    <property type="match status" value="1"/>
</dbReference>
<evidence type="ECO:0000256" key="2">
    <source>
        <dbReference type="ARBA" id="ARBA00023270"/>
    </source>
</evidence>
<dbReference type="SUPFAM" id="SSF51569">
    <property type="entry name" value="Aldolase"/>
    <property type="match status" value="1"/>
</dbReference>